<organism evidence="2 3">
    <name type="scientific">Actinoplanes auranticolor</name>
    <dbReference type="NCBI Taxonomy" id="47988"/>
    <lineage>
        <taxon>Bacteria</taxon>
        <taxon>Bacillati</taxon>
        <taxon>Actinomycetota</taxon>
        <taxon>Actinomycetes</taxon>
        <taxon>Micromonosporales</taxon>
        <taxon>Micromonosporaceae</taxon>
        <taxon>Actinoplanes</taxon>
    </lineage>
</organism>
<keyword evidence="3" id="KW-1185">Reference proteome</keyword>
<name>A0A919S594_9ACTN</name>
<keyword evidence="1" id="KW-0472">Membrane</keyword>
<comment type="caution">
    <text evidence="2">The sequence shown here is derived from an EMBL/GenBank/DDBJ whole genome shotgun (WGS) entry which is preliminary data.</text>
</comment>
<evidence type="ECO:0000313" key="2">
    <source>
        <dbReference type="EMBL" id="GIM64973.1"/>
    </source>
</evidence>
<evidence type="ECO:0000256" key="1">
    <source>
        <dbReference type="SAM" id="Phobius"/>
    </source>
</evidence>
<sequence length="102" mass="10620">MSSDTTTRANGTAPQDPAQLKAEIARTREDLGQTAAALAAKTDVKARVRAKASDVAVRTTALAGTVRDRAATTVRRPVPVAVIAAVASAAMVALVLIRRSRR</sequence>
<keyword evidence="1" id="KW-1133">Transmembrane helix</keyword>
<dbReference type="Proteomes" id="UP000681340">
    <property type="component" value="Unassembled WGS sequence"/>
</dbReference>
<dbReference type="EMBL" id="BOQL01000014">
    <property type="protein sequence ID" value="GIM64973.1"/>
    <property type="molecule type" value="Genomic_DNA"/>
</dbReference>
<evidence type="ECO:0000313" key="3">
    <source>
        <dbReference type="Proteomes" id="UP000681340"/>
    </source>
</evidence>
<gene>
    <name evidence="2" type="ORF">Aau02nite_13910</name>
</gene>
<protein>
    <recommendedName>
        <fullName evidence="4">DUF3618 domain-containing protein</fullName>
    </recommendedName>
</protein>
<proteinExistence type="predicted"/>
<dbReference type="RefSeq" id="WP_212987462.1">
    <property type="nucleotide sequence ID" value="NZ_BAABEA010000003.1"/>
</dbReference>
<reference evidence="2" key="1">
    <citation type="submission" date="2021-03" db="EMBL/GenBank/DDBJ databases">
        <title>Whole genome shotgun sequence of Actinoplanes auranticolor NBRC 12245.</title>
        <authorList>
            <person name="Komaki H."/>
            <person name="Tamura T."/>
        </authorList>
    </citation>
    <scope>NUCLEOTIDE SEQUENCE</scope>
    <source>
        <strain evidence="2">NBRC 12245</strain>
    </source>
</reference>
<feature type="transmembrane region" description="Helical" evidence="1">
    <location>
        <begin position="78"/>
        <end position="97"/>
    </location>
</feature>
<evidence type="ECO:0008006" key="4">
    <source>
        <dbReference type="Google" id="ProtNLM"/>
    </source>
</evidence>
<keyword evidence="1" id="KW-0812">Transmembrane</keyword>
<dbReference type="Pfam" id="PF12277">
    <property type="entry name" value="DUF3618"/>
    <property type="match status" value="1"/>
</dbReference>
<dbReference type="InterPro" id="IPR022062">
    <property type="entry name" value="DUF3618"/>
</dbReference>
<dbReference type="AlphaFoldDB" id="A0A919S594"/>
<accession>A0A919S594</accession>